<gene>
    <name evidence="3" type="ORF">RND81_09G038500</name>
</gene>
<feature type="transmembrane region" description="Helical" evidence="1">
    <location>
        <begin position="144"/>
        <end position="167"/>
    </location>
</feature>
<keyword evidence="1" id="KW-1133">Transmembrane helix</keyword>
<feature type="domain" description="F-box/LRR-repeat protein 15/At3g58940/PEG3-like LRR" evidence="2">
    <location>
        <begin position="29"/>
        <end position="141"/>
    </location>
</feature>
<evidence type="ECO:0000259" key="2">
    <source>
        <dbReference type="Pfam" id="PF24758"/>
    </source>
</evidence>
<evidence type="ECO:0000313" key="3">
    <source>
        <dbReference type="EMBL" id="KAK9689150.1"/>
    </source>
</evidence>
<keyword evidence="1" id="KW-0472">Membrane</keyword>
<reference evidence="3" key="1">
    <citation type="submission" date="2024-03" db="EMBL/GenBank/DDBJ databases">
        <title>WGS assembly of Saponaria officinalis var. Norfolk2.</title>
        <authorList>
            <person name="Jenkins J."/>
            <person name="Shu S."/>
            <person name="Grimwood J."/>
            <person name="Barry K."/>
            <person name="Goodstein D."/>
            <person name="Schmutz J."/>
            <person name="Leebens-Mack J."/>
            <person name="Osbourn A."/>
        </authorList>
    </citation>
    <scope>NUCLEOTIDE SEQUENCE [LARGE SCALE GENOMIC DNA]</scope>
    <source>
        <strain evidence="3">JIC</strain>
    </source>
</reference>
<sequence length="169" mass="18721">MMDCIKLSNLMRFRINSTGNGGQCFDGQVESWLVAILSHGIQEIDLCFDIRKLPDTIFTCKTLCVLKLNTNAILEPLDTVCLPCLRILHLKKVVVFDEGYTNKLLLGCPFLHDFRVDSYALNVPGQLSISAPSLTNLKLNITRVSLTISLGLLLPLLLHCCSISTIVTT</sequence>
<dbReference type="InterPro" id="IPR050232">
    <property type="entry name" value="FBL13/AtMIF1-like"/>
</dbReference>
<comment type="caution">
    <text evidence="3">The sequence shown here is derived from an EMBL/GenBank/DDBJ whole genome shotgun (WGS) entry which is preliminary data.</text>
</comment>
<name>A0AAW1IIG5_SAPOF</name>
<protein>
    <recommendedName>
        <fullName evidence="2">F-box/LRR-repeat protein 15/At3g58940/PEG3-like LRR domain-containing protein</fullName>
    </recommendedName>
</protein>
<evidence type="ECO:0000256" key="1">
    <source>
        <dbReference type="SAM" id="Phobius"/>
    </source>
</evidence>
<dbReference type="AlphaFoldDB" id="A0AAW1IIG5"/>
<organism evidence="3 4">
    <name type="scientific">Saponaria officinalis</name>
    <name type="common">Common soapwort</name>
    <name type="synonym">Lychnis saponaria</name>
    <dbReference type="NCBI Taxonomy" id="3572"/>
    <lineage>
        <taxon>Eukaryota</taxon>
        <taxon>Viridiplantae</taxon>
        <taxon>Streptophyta</taxon>
        <taxon>Embryophyta</taxon>
        <taxon>Tracheophyta</taxon>
        <taxon>Spermatophyta</taxon>
        <taxon>Magnoliopsida</taxon>
        <taxon>eudicotyledons</taxon>
        <taxon>Gunneridae</taxon>
        <taxon>Pentapetalae</taxon>
        <taxon>Caryophyllales</taxon>
        <taxon>Caryophyllaceae</taxon>
        <taxon>Caryophylleae</taxon>
        <taxon>Saponaria</taxon>
    </lineage>
</organism>
<keyword evidence="4" id="KW-1185">Reference proteome</keyword>
<evidence type="ECO:0000313" key="4">
    <source>
        <dbReference type="Proteomes" id="UP001443914"/>
    </source>
</evidence>
<dbReference type="EMBL" id="JBDFQZ010000009">
    <property type="protein sequence ID" value="KAK9689150.1"/>
    <property type="molecule type" value="Genomic_DNA"/>
</dbReference>
<proteinExistence type="predicted"/>
<dbReference type="Proteomes" id="UP001443914">
    <property type="component" value="Unassembled WGS sequence"/>
</dbReference>
<dbReference type="PANTHER" id="PTHR31900:SF30">
    <property type="entry name" value="SUPERFAMILY PROTEIN, PUTATIVE-RELATED"/>
    <property type="match status" value="1"/>
</dbReference>
<accession>A0AAW1IIG5</accession>
<keyword evidence="1" id="KW-0812">Transmembrane</keyword>
<dbReference type="Pfam" id="PF24758">
    <property type="entry name" value="LRR_At5g56370"/>
    <property type="match status" value="1"/>
</dbReference>
<dbReference type="InterPro" id="IPR055411">
    <property type="entry name" value="LRR_FXL15/At3g58940/PEG3-like"/>
</dbReference>
<dbReference type="PANTHER" id="PTHR31900">
    <property type="entry name" value="F-BOX/RNI SUPERFAMILY PROTEIN-RELATED"/>
    <property type="match status" value="1"/>
</dbReference>